<dbReference type="Proteomes" id="UP000297031">
    <property type="component" value="Chromosome"/>
</dbReference>
<dbReference type="InterPro" id="IPR032339">
    <property type="entry name" value="DUF4859"/>
</dbReference>
<organism evidence="3 4">
    <name type="scientific">Muribaculum gordoncarteri</name>
    <dbReference type="NCBI Taxonomy" id="2530390"/>
    <lineage>
        <taxon>Bacteria</taxon>
        <taxon>Pseudomonadati</taxon>
        <taxon>Bacteroidota</taxon>
        <taxon>Bacteroidia</taxon>
        <taxon>Bacteroidales</taxon>
        <taxon>Muribaculaceae</taxon>
        <taxon>Muribaculum</taxon>
    </lineage>
</organism>
<feature type="chain" id="PRO_5020594067" evidence="1">
    <location>
        <begin position="17"/>
        <end position="344"/>
    </location>
</feature>
<dbReference type="PROSITE" id="PS51257">
    <property type="entry name" value="PROKAR_LIPOPROTEIN"/>
    <property type="match status" value="1"/>
</dbReference>
<keyword evidence="4" id="KW-1185">Reference proteome</keyword>
<sequence>MKKTYLYSFIAALAFAGVGCNSDDPSDATEKKVYAEGEAPYLRTNNEATVTASRVFSVVDIDAPQYVYLKDYATQFHKFLNMTVDETVAAIERGEVVFYNINTGRQCWDVTPPNNGESGWYYTSNGRVASSDQNPVFTASLNKTEKAIEIHAVNNPAAGTLTTLDMGFAIKNGRDFDDYVRFAISLVVTDPSIVECSGSVPAGDWASWSLDFSKYDAELQAALGLSAKEFIKLYGQCEPEYQWTNFEDDPIQVFLVKNGERVTGEGGLRPKSTTNWMGWWLDKDQNIVGYGDTSYIFLEGAEGVYNFGRHPNVPSGESATIIVDFALTADLDKHIKFMVNLSFE</sequence>
<feature type="domain" description="DUF4859" evidence="2">
    <location>
        <begin position="217"/>
        <end position="323"/>
    </location>
</feature>
<feature type="signal peptide" evidence="1">
    <location>
        <begin position="1"/>
        <end position="16"/>
    </location>
</feature>
<protein>
    <submittedName>
        <fullName evidence="3">DUF4859 domain-containing protein</fullName>
    </submittedName>
</protein>
<dbReference type="OrthoDB" id="1023720at2"/>
<evidence type="ECO:0000256" key="1">
    <source>
        <dbReference type="SAM" id="SignalP"/>
    </source>
</evidence>
<name>A0A4P7VM43_9BACT</name>
<dbReference type="RefSeq" id="WP_123396212.1">
    <property type="nucleotide sequence ID" value="NZ_CBFGDD010000001.1"/>
</dbReference>
<gene>
    <name evidence="3" type="ORF">E7746_09950</name>
</gene>
<accession>A0A4P7VM43</accession>
<reference evidence="3 4" key="1">
    <citation type="submission" date="2019-02" db="EMBL/GenBank/DDBJ databases">
        <title>Isolation and identification of novel species under the genus Muribaculum.</title>
        <authorList>
            <person name="Miyake S."/>
            <person name="Ding Y."/>
            <person name="Low A."/>
            <person name="Soh M."/>
            <person name="Seedorf H."/>
        </authorList>
    </citation>
    <scope>NUCLEOTIDE SEQUENCE [LARGE SCALE GENOMIC DNA]</scope>
    <source>
        <strain evidence="3 4">TLL-A4</strain>
    </source>
</reference>
<dbReference type="AlphaFoldDB" id="A0A4P7VM43"/>
<dbReference type="EMBL" id="CP039393">
    <property type="protein sequence ID" value="QCD36176.1"/>
    <property type="molecule type" value="Genomic_DNA"/>
</dbReference>
<dbReference type="Pfam" id="PF16151">
    <property type="entry name" value="DUF4859"/>
    <property type="match status" value="1"/>
</dbReference>
<evidence type="ECO:0000259" key="2">
    <source>
        <dbReference type="Pfam" id="PF16151"/>
    </source>
</evidence>
<evidence type="ECO:0000313" key="4">
    <source>
        <dbReference type="Proteomes" id="UP000297031"/>
    </source>
</evidence>
<evidence type="ECO:0000313" key="3">
    <source>
        <dbReference type="EMBL" id="QCD36176.1"/>
    </source>
</evidence>
<dbReference type="KEGG" id="mgod:E7746_09950"/>
<proteinExistence type="predicted"/>
<keyword evidence="1" id="KW-0732">Signal</keyword>